<keyword evidence="5 6" id="KW-0472">Membrane</keyword>
<evidence type="ECO:0000256" key="6">
    <source>
        <dbReference type="SAM" id="Phobius"/>
    </source>
</evidence>
<feature type="transmembrane region" description="Helical" evidence="6">
    <location>
        <begin position="12"/>
        <end position="32"/>
    </location>
</feature>
<dbReference type="InterPro" id="IPR012506">
    <property type="entry name" value="TMEM86B-like"/>
</dbReference>
<feature type="transmembrane region" description="Helical" evidence="6">
    <location>
        <begin position="115"/>
        <end position="136"/>
    </location>
</feature>
<organism evidence="7 8">
    <name type="scientific">Plectosphaerella cucumerina</name>
    <dbReference type="NCBI Taxonomy" id="40658"/>
    <lineage>
        <taxon>Eukaryota</taxon>
        <taxon>Fungi</taxon>
        <taxon>Dikarya</taxon>
        <taxon>Ascomycota</taxon>
        <taxon>Pezizomycotina</taxon>
        <taxon>Sordariomycetes</taxon>
        <taxon>Hypocreomycetidae</taxon>
        <taxon>Glomerellales</taxon>
        <taxon>Plectosphaerellaceae</taxon>
        <taxon>Plectosphaerella</taxon>
    </lineage>
</organism>
<comment type="subcellular location">
    <subcellularLocation>
        <location evidence="1">Membrane</location>
        <topology evidence="1">Multi-pass membrane protein</topology>
    </subcellularLocation>
</comment>
<name>A0A8K0T4V1_9PEZI</name>
<evidence type="ECO:0000313" key="8">
    <source>
        <dbReference type="Proteomes" id="UP000813385"/>
    </source>
</evidence>
<protein>
    <submittedName>
        <fullName evidence="7">YhhN-like protein</fullName>
    </submittedName>
</protein>
<dbReference type="GO" id="GO:0016020">
    <property type="term" value="C:membrane"/>
    <property type="evidence" value="ECO:0007669"/>
    <property type="project" value="UniProtKB-SubCell"/>
</dbReference>
<dbReference type="AlphaFoldDB" id="A0A8K0T4V1"/>
<comment type="similarity">
    <text evidence="2">Belongs to the TMEM86 family.</text>
</comment>
<dbReference type="Proteomes" id="UP000813385">
    <property type="component" value="Unassembled WGS sequence"/>
</dbReference>
<feature type="transmembrane region" description="Helical" evidence="6">
    <location>
        <begin position="202"/>
        <end position="220"/>
    </location>
</feature>
<dbReference type="Pfam" id="PF07947">
    <property type="entry name" value="YhhN"/>
    <property type="match status" value="1"/>
</dbReference>
<reference evidence="7" key="1">
    <citation type="journal article" date="2021" name="Nat. Commun.">
        <title>Genetic determinants of endophytism in the Arabidopsis root mycobiome.</title>
        <authorList>
            <person name="Mesny F."/>
            <person name="Miyauchi S."/>
            <person name="Thiergart T."/>
            <person name="Pickel B."/>
            <person name="Atanasova L."/>
            <person name="Karlsson M."/>
            <person name="Huettel B."/>
            <person name="Barry K.W."/>
            <person name="Haridas S."/>
            <person name="Chen C."/>
            <person name="Bauer D."/>
            <person name="Andreopoulos W."/>
            <person name="Pangilinan J."/>
            <person name="LaButti K."/>
            <person name="Riley R."/>
            <person name="Lipzen A."/>
            <person name="Clum A."/>
            <person name="Drula E."/>
            <person name="Henrissat B."/>
            <person name="Kohler A."/>
            <person name="Grigoriev I.V."/>
            <person name="Martin F.M."/>
            <person name="Hacquard S."/>
        </authorList>
    </citation>
    <scope>NUCLEOTIDE SEQUENCE</scope>
    <source>
        <strain evidence="7">MPI-CAGE-AT-0016</strain>
    </source>
</reference>
<dbReference type="GO" id="GO:0016787">
    <property type="term" value="F:hydrolase activity"/>
    <property type="evidence" value="ECO:0007669"/>
    <property type="project" value="TreeGrafter"/>
</dbReference>
<dbReference type="EMBL" id="JAGPXD010000007">
    <property type="protein sequence ID" value="KAH7347606.1"/>
    <property type="molecule type" value="Genomic_DNA"/>
</dbReference>
<proteinExistence type="inferred from homology"/>
<keyword evidence="3 6" id="KW-0812">Transmembrane</keyword>
<dbReference type="OrthoDB" id="2133758at2759"/>
<feature type="transmembrane region" description="Helical" evidence="6">
    <location>
        <begin position="143"/>
        <end position="164"/>
    </location>
</feature>
<dbReference type="PANTHER" id="PTHR31885:SF6">
    <property type="entry name" value="GH04784P"/>
    <property type="match status" value="1"/>
</dbReference>
<gene>
    <name evidence="7" type="ORF">B0T11DRAFT_343725</name>
</gene>
<accession>A0A8K0T4V1</accession>
<keyword evidence="4 6" id="KW-1133">Transmembrane helix</keyword>
<evidence type="ECO:0000256" key="4">
    <source>
        <dbReference type="ARBA" id="ARBA00022989"/>
    </source>
</evidence>
<comment type="caution">
    <text evidence="7">The sequence shown here is derived from an EMBL/GenBank/DDBJ whole genome shotgun (WGS) entry which is preliminary data.</text>
</comment>
<dbReference type="PANTHER" id="PTHR31885">
    <property type="entry name" value="GH04784P"/>
    <property type="match status" value="1"/>
</dbReference>
<feature type="transmembrane region" description="Helical" evidence="6">
    <location>
        <begin position="83"/>
        <end position="103"/>
    </location>
</feature>
<keyword evidence="8" id="KW-1185">Reference proteome</keyword>
<evidence type="ECO:0000256" key="1">
    <source>
        <dbReference type="ARBA" id="ARBA00004141"/>
    </source>
</evidence>
<evidence type="ECO:0000313" key="7">
    <source>
        <dbReference type="EMBL" id="KAH7347606.1"/>
    </source>
</evidence>
<evidence type="ECO:0000256" key="2">
    <source>
        <dbReference type="ARBA" id="ARBA00007375"/>
    </source>
</evidence>
<feature type="transmembrane region" description="Helical" evidence="6">
    <location>
        <begin position="170"/>
        <end position="190"/>
    </location>
</feature>
<evidence type="ECO:0000256" key="5">
    <source>
        <dbReference type="ARBA" id="ARBA00023136"/>
    </source>
</evidence>
<evidence type="ECO:0000256" key="3">
    <source>
        <dbReference type="ARBA" id="ARBA00022692"/>
    </source>
</evidence>
<sequence>MTSDTHAVHPQTALFALSLASAIGYGLTTRAAPSIPRMLVKTASIGTLAVISTRIAAPRPLIAAQAFGALGDAFLAWDGEAPFLCGLASFLTAHIFYIGLFARTGLGSHLILSEGWRVGTALAMLVVALGMVVMLLPRVARDLRVPIVVYSVAIYAMVLAALSIDNARLVTGAILFTASDSLLATGKFLLSRESPHRMWIEYAVWALYYGGQVLIMNGLLETL</sequence>